<feature type="repeat" description="ANK" evidence="7">
    <location>
        <begin position="168"/>
        <end position="201"/>
    </location>
</feature>
<protein>
    <recommendedName>
        <fullName evidence="10">PGG domain-containing protein</fullName>
    </recommendedName>
</protein>
<evidence type="ECO:0000256" key="5">
    <source>
        <dbReference type="ARBA" id="ARBA00023043"/>
    </source>
</evidence>
<organism evidence="11">
    <name type="scientific">Oryza glumipatula</name>
    <dbReference type="NCBI Taxonomy" id="40148"/>
    <lineage>
        <taxon>Eukaryota</taxon>
        <taxon>Viridiplantae</taxon>
        <taxon>Streptophyta</taxon>
        <taxon>Embryophyta</taxon>
        <taxon>Tracheophyta</taxon>
        <taxon>Spermatophyta</taxon>
        <taxon>Magnoliopsida</taxon>
        <taxon>Liliopsida</taxon>
        <taxon>Poales</taxon>
        <taxon>Poaceae</taxon>
        <taxon>BOP clade</taxon>
        <taxon>Oryzoideae</taxon>
        <taxon>Oryzeae</taxon>
        <taxon>Oryzinae</taxon>
        <taxon>Oryza</taxon>
    </lineage>
</organism>
<dbReference type="STRING" id="40148.A0A0E0B272"/>
<accession>A0A0E0B272</accession>
<feature type="domain" description="PGG" evidence="10">
    <location>
        <begin position="264"/>
        <end position="377"/>
    </location>
</feature>
<feature type="region of interest" description="Disordered" evidence="8">
    <location>
        <begin position="10"/>
        <end position="32"/>
    </location>
</feature>
<dbReference type="Proteomes" id="UP000026961">
    <property type="component" value="Chromosome 9"/>
</dbReference>
<dbReference type="Pfam" id="PF12796">
    <property type="entry name" value="Ank_2"/>
    <property type="match status" value="1"/>
</dbReference>
<evidence type="ECO:0000256" key="6">
    <source>
        <dbReference type="ARBA" id="ARBA00023136"/>
    </source>
</evidence>
<dbReference type="PROSITE" id="PS50088">
    <property type="entry name" value="ANK_REPEAT"/>
    <property type="match status" value="1"/>
</dbReference>
<keyword evidence="2 9" id="KW-0812">Transmembrane</keyword>
<evidence type="ECO:0000256" key="1">
    <source>
        <dbReference type="ARBA" id="ARBA00004141"/>
    </source>
</evidence>
<evidence type="ECO:0000256" key="7">
    <source>
        <dbReference type="PROSITE-ProRule" id="PRU00023"/>
    </source>
</evidence>
<dbReference type="AlphaFoldDB" id="A0A0E0B272"/>
<evidence type="ECO:0000256" key="4">
    <source>
        <dbReference type="ARBA" id="ARBA00022989"/>
    </source>
</evidence>
<feature type="transmembrane region" description="Helical" evidence="9">
    <location>
        <begin position="349"/>
        <end position="378"/>
    </location>
</feature>
<dbReference type="EnsemblPlants" id="OGLUM09G08350.1">
    <property type="protein sequence ID" value="OGLUM09G08350.1"/>
    <property type="gene ID" value="OGLUM09G08350"/>
</dbReference>
<dbReference type="SMART" id="SM00248">
    <property type="entry name" value="ANK"/>
    <property type="match status" value="4"/>
</dbReference>
<sequence length="458" mass="51289">MTEILLEWKDKGIEQQGDQNGGTPENEDRRTPEMFLDCPVERESYRNTLLACKKDLEETTDQYGSTPLHFAASLLSGRPLVQVLLHSNPIQLYQPNSEGWYPIHVAAYTGAEQTVCYFIRKHPEIACLRDSKGRSFLHIAVEWNRWNIVAYACRSPWLARILNMQDNDGNTAMHIAVQHGKKYIFCVLLRNRTVNINILNNKGQTPLDISQSNIPTGFSYLWNPEKMILLALTLCNASTGGQVGHFHDRYMPQQKQAGEEKESEKLTNTTQTLGIASVLVATVTFGVILAIPGGYKADDHFNGGTPTLAGRYTFDAFIMANTIAFICSVLSTINLMFSGMHMVGLRLRFGHFVICLFLAFSSVTSLGAAFALGMFLVLAPVARWTAIAICAMMMIASLCFYADLLNGASVARAQYVRRGNWNVDDILAMCDNLRLGSHFNEIWTQMSHQMHRTRVTES</sequence>
<evidence type="ECO:0000256" key="3">
    <source>
        <dbReference type="ARBA" id="ARBA00022737"/>
    </source>
</evidence>
<proteinExistence type="predicted"/>
<name>A0A0E0B272_9ORYZ</name>
<evidence type="ECO:0000313" key="11">
    <source>
        <dbReference type="EnsemblPlants" id="OGLUM09G08350.1"/>
    </source>
</evidence>
<comment type="subcellular location">
    <subcellularLocation>
        <location evidence="1">Membrane</location>
        <topology evidence="1">Multi-pass membrane protein</topology>
    </subcellularLocation>
</comment>
<dbReference type="GO" id="GO:0005886">
    <property type="term" value="C:plasma membrane"/>
    <property type="evidence" value="ECO:0007669"/>
    <property type="project" value="TreeGrafter"/>
</dbReference>
<dbReference type="InterPro" id="IPR036770">
    <property type="entry name" value="Ankyrin_rpt-contain_sf"/>
</dbReference>
<evidence type="ECO:0000256" key="8">
    <source>
        <dbReference type="SAM" id="MobiDB-lite"/>
    </source>
</evidence>
<feature type="transmembrane region" description="Helical" evidence="9">
    <location>
        <begin position="273"/>
        <end position="292"/>
    </location>
</feature>
<dbReference type="eggNOG" id="KOG0504">
    <property type="taxonomic scope" value="Eukaryota"/>
</dbReference>
<evidence type="ECO:0000256" key="9">
    <source>
        <dbReference type="SAM" id="Phobius"/>
    </source>
</evidence>
<keyword evidence="5 7" id="KW-0040">ANK repeat</keyword>
<dbReference type="Gramene" id="OGLUM09G08350.1">
    <property type="protein sequence ID" value="OGLUM09G08350.1"/>
    <property type="gene ID" value="OGLUM09G08350"/>
</dbReference>
<dbReference type="SUPFAM" id="SSF48403">
    <property type="entry name" value="Ankyrin repeat"/>
    <property type="match status" value="1"/>
</dbReference>
<keyword evidence="4 9" id="KW-1133">Transmembrane helix</keyword>
<dbReference type="HOGENOM" id="CLU_000134_36_1_1"/>
<dbReference type="Gene3D" id="1.25.40.20">
    <property type="entry name" value="Ankyrin repeat-containing domain"/>
    <property type="match status" value="1"/>
</dbReference>
<feature type="transmembrane region" description="Helical" evidence="9">
    <location>
        <begin position="312"/>
        <end position="337"/>
    </location>
</feature>
<feature type="transmembrane region" description="Helical" evidence="9">
    <location>
        <begin position="384"/>
        <end position="404"/>
    </location>
</feature>
<reference evidence="11" key="2">
    <citation type="submission" date="2018-05" db="EMBL/GenBank/DDBJ databases">
        <title>OgluRS3 (Oryza glumaepatula Reference Sequence Version 3).</title>
        <authorList>
            <person name="Zhang J."/>
            <person name="Kudrna D."/>
            <person name="Lee S."/>
            <person name="Talag J."/>
            <person name="Welchert J."/>
            <person name="Wing R.A."/>
        </authorList>
    </citation>
    <scope>NUCLEOTIDE SEQUENCE [LARGE SCALE GENOMIC DNA]</scope>
</reference>
<dbReference type="Pfam" id="PF13857">
    <property type="entry name" value="Ank_5"/>
    <property type="match status" value="1"/>
</dbReference>
<evidence type="ECO:0000313" key="12">
    <source>
        <dbReference type="Proteomes" id="UP000026961"/>
    </source>
</evidence>
<evidence type="ECO:0000256" key="2">
    <source>
        <dbReference type="ARBA" id="ARBA00022692"/>
    </source>
</evidence>
<dbReference type="InterPro" id="IPR002110">
    <property type="entry name" value="Ankyrin_rpt"/>
</dbReference>
<dbReference type="PANTHER" id="PTHR24186">
    <property type="entry name" value="PROTEIN PHOSPHATASE 1 REGULATORY SUBUNIT"/>
    <property type="match status" value="1"/>
</dbReference>
<dbReference type="InterPro" id="IPR026961">
    <property type="entry name" value="PGG_dom"/>
</dbReference>
<evidence type="ECO:0000259" key="10">
    <source>
        <dbReference type="Pfam" id="PF13962"/>
    </source>
</evidence>
<keyword evidence="12" id="KW-1185">Reference proteome</keyword>
<dbReference type="Pfam" id="PF13962">
    <property type="entry name" value="PGG"/>
    <property type="match status" value="1"/>
</dbReference>
<reference evidence="11" key="1">
    <citation type="submission" date="2015-04" db="UniProtKB">
        <authorList>
            <consortium name="EnsemblPlants"/>
        </authorList>
    </citation>
    <scope>IDENTIFICATION</scope>
</reference>
<dbReference type="PANTHER" id="PTHR24186:SF50">
    <property type="entry name" value="ANKYRIN REPEAT-CONTAINING PROTEIN ITN1-LIKE ISOFORM X1"/>
    <property type="match status" value="1"/>
</dbReference>
<keyword evidence="3" id="KW-0677">Repeat</keyword>
<keyword evidence="6 9" id="KW-0472">Membrane</keyword>